<dbReference type="EMBL" id="NRRL01000006">
    <property type="protein sequence ID" value="MBK1667322.1"/>
    <property type="molecule type" value="Genomic_DNA"/>
</dbReference>
<evidence type="ECO:0000313" key="2">
    <source>
        <dbReference type="Proteomes" id="UP001296873"/>
    </source>
</evidence>
<dbReference type="Proteomes" id="UP001296873">
    <property type="component" value="Unassembled WGS sequence"/>
</dbReference>
<protein>
    <recommendedName>
        <fullName evidence="3">Hypervirulence associated protein TUDOR domain-containing protein</fullName>
    </recommendedName>
</protein>
<gene>
    <name evidence="1" type="ORF">CKO28_04675</name>
</gene>
<name>A0ABS1DB28_9PROT</name>
<comment type="caution">
    <text evidence="1">The sequence shown here is derived from an EMBL/GenBank/DDBJ whole genome shotgun (WGS) entry which is preliminary data.</text>
</comment>
<evidence type="ECO:0000313" key="1">
    <source>
        <dbReference type="EMBL" id="MBK1667322.1"/>
    </source>
</evidence>
<reference evidence="1 2" key="1">
    <citation type="journal article" date="2020" name="Microorganisms">
        <title>Osmotic Adaptation and Compatible Solute Biosynthesis of Phototrophic Bacteria as Revealed from Genome Analyses.</title>
        <authorList>
            <person name="Imhoff J.F."/>
            <person name="Rahn T."/>
            <person name="Kunzel S."/>
            <person name="Keller A."/>
            <person name="Neulinger S.C."/>
        </authorList>
    </citation>
    <scope>NUCLEOTIDE SEQUENCE [LARGE SCALE GENOMIC DNA]</scope>
    <source>
        <strain evidence="1 2">DSM 9895</strain>
    </source>
</reference>
<dbReference type="RefSeq" id="WP_200339392.1">
    <property type="nucleotide sequence ID" value="NZ_NRRL01000006.1"/>
</dbReference>
<proteinExistence type="predicted"/>
<organism evidence="1 2">
    <name type="scientific">Rhodovibrio sodomensis</name>
    <dbReference type="NCBI Taxonomy" id="1088"/>
    <lineage>
        <taxon>Bacteria</taxon>
        <taxon>Pseudomonadati</taxon>
        <taxon>Pseudomonadota</taxon>
        <taxon>Alphaproteobacteria</taxon>
        <taxon>Rhodospirillales</taxon>
        <taxon>Rhodovibrionaceae</taxon>
        <taxon>Rhodovibrio</taxon>
    </lineage>
</organism>
<accession>A0ABS1DB28</accession>
<keyword evidence="2" id="KW-1185">Reference proteome</keyword>
<sequence length="70" mass="7674">MSDKKTPDFKVGDKVSWKTGRAPRIMPQDIVGTVQSPPRAKLSGETIYVEWPGHGTLPCSMHAVTPVAKR</sequence>
<evidence type="ECO:0008006" key="3">
    <source>
        <dbReference type="Google" id="ProtNLM"/>
    </source>
</evidence>